<evidence type="ECO:0000259" key="1">
    <source>
        <dbReference type="Pfam" id="PF00817"/>
    </source>
</evidence>
<dbReference type="RefSeq" id="WP_189091653.1">
    <property type="nucleotide sequence ID" value="NZ_BMQL01000021.1"/>
</dbReference>
<dbReference type="Proteomes" id="UP000603865">
    <property type="component" value="Unassembled WGS sequence"/>
</dbReference>
<proteinExistence type="predicted"/>
<reference evidence="2" key="1">
    <citation type="journal article" date="2014" name="Int. J. Syst. Evol. Microbiol.">
        <title>Complete genome sequence of Corynebacterium casei LMG S-19264T (=DSM 44701T), isolated from a smear-ripened cheese.</title>
        <authorList>
            <consortium name="US DOE Joint Genome Institute (JGI-PGF)"/>
            <person name="Walter F."/>
            <person name="Albersmeier A."/>
            <person name="Kalinowski J."/>
            <person name="Ruckert C."/>
        </authorList>
    </citation>
    <scope>NUCLEOTIDE SEQUENCE</scope>
    <source>
        <strain evidence="2">JCM 31311</strain>
    </source>
</reference>
<dbReference type="AlphaFoldDB" id="A0A918CF12"/>
<feature type="domain" description="UmuC" evidence="1">
    <location>
        <begin position="21"/>
        <end position="108"/>
    </location>
</feature>
<dbReference type="InterPro" id="IPR001126">
    <property type="entry name" value="UmuC"/>
</dbReference>
<accession>A0A918CF12</accession>
<organism evidence="2 3">
    <name type="scientific">Deinococcus ruber</name>
    <dbReference type="NCBI Taxonomy" id="1848197"/>
    <lineage>
        <taxon>Bacteria</taxon>
        <taxon>Thermotogati</taxon>
        <taxon>Deinococcota</taxon>
        <taxon>Deinococci</taxon>
        <taxon>Deinococcales</taxon>
        <taxon>Deinococcaceae</taxon>
        <taxon>Deinococcus</taxon>
    </lineage>
</organism>
<gene>
    <name evidence="2" type="ORF">GCM10008957_33400</name>
</gene>
<reference evidence="2" key="2">
    <citation type="submission" date="2020-09" db="EMBL/GenBank/DDBJ databases">
        <authorList>
            <person name="Sun Q."/>
            <person name="Ohkuma M."/>
        </authorList>
    </citation>
    <scope>NUCLEOTIDE SEQUENCE</scope>
    <source>
        <strain evidence="2">JCM 31311</strain>
    </source>
</reference>
<evidence type="ECO:0000313" key="2">
    <source>
        <dbReference type="EMBL" id="GGR17960.1"/>
    </source>
</evidence>
<evidence type="ECO:0000313" key="3">
    <source>
        <dbReference type="Proteomes" id="UP000603865"/>
    </source>
</evidence>
<name>A0A918CF12_9DEIO</name>
<dbReference type="Pfam" id="PF00817">
    <property type="entry name" value="IMS"/>
    <property type="match status" value="1"/>
</dbReference>
<dbReference type="InterPro" id="IPR043502">
    <property type="entry name" value="DNA/RNA_pol_sf"/>
</dbReference>
<dbReference type="EMBL" id="BMQL01000021">
    <property type="protein sequence ID" value="GGR17960.1"/>
    <property type="molecule type" value="Genomic_DNA"/>
</dbReference>
<dbReference type="GO" id="GO:0006281">
    <property type="term" value="P:DNA repair"/>
    <property type="evidence" value="ECO:0007669"/>
    <property type="project" value="InterPro"/>
</dbReference>
<sequence>MSSSLIACVSLTPWAQEVVSRRHPGLPVAVLGEGSRRIEHVNDLAAEAGVAVGMRESAALSRCPDLHAEVLSGPVLVTAWREFLELLYSRFSDRIEATQQGTVFLKLSLQGARELAVSLQVPVGLADSQEVAQLAALRAKPGEVKDIVGTAEQPLLAITPLQHLWVLGIGAPLMERLSFLGLRCLGDLLAWKVAQRAAFLGAPLSTRLTRLVKGERTRTVQRWQPGEVLEVRLAFDAPLEEPGQAEAALRDLVPGLLDGLRGRTAAYLSVHADTLGGRLSATRKPKWPLDGQGLIRMALLTLSDTQALPLGIDGLTVQLSGFSQASRQVGLWPGVKELDAVRDVLDRFPEALVKVQWRDTQAYVHDAQYVWVDWLSGSERPKTAFSVPAVVRDPMPLPFVSVEREG</sequence>
<protein>
    <recommendedName>
        <fullName evidence="1">UmuC domain-containing protein</fullName>
    </recommendedName>
</protein>
<keyword evidence="3" id="KW-1185">Reference proteome</keyword>
<comment type="caution">
    <text evidence="2">The sequence shown here is derived from an EMBL/GenBank/DDBJ whole genome shotgun (WGS) entry which is preliminary data.</text>
</comment>
<dbReference type="SUPFAM" id="SSF56672">
    <property type="entry name" value="DNA/RNA polymerases"/>
    <property type="match status" value="1"/>
</dbReference>